<dbReference type="SMART" id="SM00460">
    <property type="entry name" value="TGc"/>
    <property type="match status" value="1"/>
</dbReference>
<evidence type="ECO:0000259" key="2">
    <source>
        <dbReference type="SMART" id="SM00460"/>
    </source>
</evidence>
<dbReference type="Pfam" id="PF01841">
    <property type="entry name" value="Transglut_core"/>
    <property type="match status" value="1"/>
</dbReference>
<protein>
    <recommendedName>
        <fullName evidence="2">Transglutaminase-like domain-containing protein</fullName>
    </recommendedName>
</protein>
<feature type="domain" description="Transglutaminase-like" evidence="2">
    <location>
        <begin position="173"/>
        <end position="236"/>
    </location>
</feature>
<dbReference type="InterPro" id="IPR002931">
    <property type="entry name" value="Transglutaminase-like"/>
</dbReference>
<dbReference type="SUPFAM" id="SSF54001">
    <property type="entry name" value="Cysteine proteinases"/>
    <property type="match status" value="1"/>
</dbReference>
<name>A0A7S3K6I7_9STRA</name>
<gene>
    <name evidence="3" type="ORF">ALAG00032_LOCUS14630</name>
</gene>
<evidence type="ECO:0000313" key="3">
    <source>
        <dbReference type="EMBL" id="CAE0373828.1"/>
    </source>
</evidence>
<dbReference type="Gene3D" id="3.10.620.30">
    <property type="match status" value="1"/>
</dbReference>
<accession>A0A7S3K6I7</accession>
<organism evidence="3">
    <name type="scientific">Aureoumbra lagunensis</name>
    <dbReference type="NCBI Taxonomy" id="44058"/>
    <lineage>
        <taxon>Eukaryota</taxon>
        <taxon>Sar</taxon>
        <taxon>Stramenopiles</taxon>
        <taxon>Ochrophyta</taxon>
        <taxon>Pelagophyceae</taxon>
        <taxon>Pelagomonadales</taxon>
        <taxon>Aureoumbra</taxon>
    </lineage>
</organism>
<feature type="signal peptide" evidence="1">
    <location>
        <begin position="1"/>
        <end position="18"/>
    </location>
</feature>
<dbReference type="InterPro" id="IPR038765">
    <property type="entry name" value="Papain-like_cys_pep_sf"/>
</dbReference>
<keyword evidence="1" id="KW-0732">Signal</keyword>
<sequence length="309" mass="33590">MLLGIFILSLILQWKVEAGCSEIPFANGVCVSANEAVKNATAFLLKNLPPWDKVNQVSLFGEQGGVDGLDDGIASVGINMSVMAQASYPWAAEISQNMFNEYVATYAMTNEPRTSWRELYTPVSADIVQNVTTQDEAVAAINGYLNKNISIWNSFGIKFKSSQTPLIYDPISAAAFGYASCTGVSAAFVAALRAIGIPARVVGTPAWRGDTNNGNHNWIEYYRIRTNSWTFIEAHPSGGGENISNPCSIWFCNQAHFPSTANNATSVYAARFDTVHNDSTYILSWDPNNLNVPADDRSAYYASVCSVCS</sequence>
<dbReference type="PANTHER" id="PTHR35532:SF5">
    <property type="entry name" value="CARBOHYDRATE-BINDING DOMAIN-CONTAINING PROTEIN"/>
    <property type="match status" value="1"/>
</dbReference>
<dbReference type="PANTHER" id="PTHR35532">
    <property type="entry name" value="SIMILAR TO POLYHYDROXYALKANOATE DEPOLYMERASE"/>
    <property type="match status" value="1"/>
</dbReference>
<evidence type="ECO:0000256" key="1">
    <source>
        <dbReference type="SAM" id="SignalP"/>
    </source>
</evidence>
<dbReference type="AlphaFoldDB" id="A0A7S3K6I7"/>
<reference evidence="3" key="1">
    <citation type="submission" date="2021-01" db="EMBL/GenBank/DDBJ databases">
        <authorList>
            <person name="Corre E."/>
            <person name="Pelletier E."/>
            <person name="Niang G."/>
            <person name="Scheremetjew M."/>
            <person name="Finn R."/>
            <person name="Kale V."/>
            <person name="Holt S."/>
            <person name="Cochrane G."/>
            <person name="Meng A."/>
            <person name="Brown T."/>
            <person name="Cohen L."/>
        </authorList>
    </citation>
    <scope>NUCLEOTIDE SEQUENCE</scope>
    <source>
        <strain evidence="3">CCMP1510</strain>
    </source>
</reference>
<feature type="chain" id="PRO_5031355007" description="Transglutaminase-like domain-containing protein" evidence="1">
    <location>
        <begin position="19"/>
        <end position="309"/>
    </location>
</feature>
<proteinExistence type="predicted"/>
<dbReference type="EMBL" id="HBIJ01022413">
    <property type="protein sequence ID" value="CAE0373828.1"/>
    <property type="molecule type" value="Transcribed_RNA"/>
</dbReference>